<dbReference type="Pfam" id="PF02525">
    <property type="entry name" value="Flavodoxin_2"/>
    <property type="match status" value="1"/>
</dbReference>
<evidence type="ECO:0000256" key="1">
    <source>
        <dbReference type="ARBA" id="ARBA00023002"/>
    </source>
</evidence>
<organism evidence="3 4">
    <name type="scientific">Streptomyces hundungensis</name>
    <dbReference type="NCBI Taxonomy" id="1077946"/>
    <lineage>
        <taxon>Bacteria</taxon>
        <taxon>Bacillati</taxon>
        <taxon>Actinomycetota</taxon>
        <taxon>Actinomycetes</taxon>
        <taxon>Kitasatosporales</taxon>
        <taxon>Streptomycetaceae</taxon>
        <taxon>Streptomyces</taxon>
    </lineage>
</organism>
<evidence type="ECO:0000313" key="3">
    <source>
        <dbReference type="EMBL" id="AYG82104.1"/>
    </source>
</evidence>
<evidence type="ECO:0000259" key="2">
    <source>
        <dbReference type="Pfam" id="PF02525"/>
    </source>
</evidence>
<dbReference type="EMBL" id="CP032698">
    <property type="protein sequence ID" value="AYG82104.1"/>
    <property type="molecule type" value="Genomic_DNA"/>
</dbReference>
<dbReference type="Gene3D" id="3.40.50.360">
    <property type="match status" value="1"/>
</dbReference>
<dbReference type="GO" id="GO:0003955">
    <property type="term" value="F:NAD(P)H dehydrogenase (quinone) activity"/>
    <property type="evidence" value="ECO:0007669"/>
    <property type="project" value="TreeGrafter"/>
</dbReference>
<dbReference type="InterPro" id="IPR029039">
    <property type="entry name" value="Flavoprotein-like_sf"/>
</dbReference>
<keyword evidence="1 3" id="KW-0560">Oxidoreductase</keyword>
<dbReference type="AlphaFoldDB" id="A0A387HF91"/>
<feature type="domain" description="Flavodoxin-like fold" evidence="2">
    <location>
        <begin position="9"/>
        <end position="178"/>
    </location>
</feature>
<evidence type="ECO:0000313" key="4">
    <source>
        <dbReference type="Proteomes" id="UP000271554"/>
    </source>
</evidence>
<dbReference type="GO" id="GO:0010181">
    <property type="term" value="F:FMN binding"/>
    <property type="evidence" value="ECO:0007669"/>
    <property type="project" value="TreeGrafter"/>
</dbReference>
<dbReference type="Proteomes" id="UP000271554">
    <property type="component" value="Chromosome"/>
</dbReference>
<protein>
    <submittedName>
        <fullName evidence="3">General stress protein 14</fullName>
        <ecNumber evidence="3">1.6.99.-</ecNumber>
    </submittedName>
</protein>
<dbReference type="GO" id="GO:0009055">
    <property type="term" value="F:electron transfer activity"/>
    <property type="evidence" value="ECO:0007669"/>
    <property type="project" value="TreeGrafter"/>
</dbReference>
<dbReference type="InterPro" id="IPR046980">
    <property type="entry name" value="KefG/KefF"/>
</dbReference>
<name>A0A387HF91_9ACTN</name>
<dbReference type="KEGG" id="shun:DWB77_04274"/>
<gene>
    <name evidence="3" type="primary">ywrO</name>
    <name evidence="3" type="ORF">DWB77_04274</name>
</gene>
<accession>A0A387HF91</accession>
<dbReference type="PANTHER" id="PTHR47307">
    <property type="entry name" value="GLUTATHIONE-REGULATED POTASSIUM-EFFLUX SYSTEM ANCILLARY PROTEIN KEFG"/>
    <property type="match status" value="1"/>
</dbReference>
<dbReference type="PANTHER" id="PTHR47307:SF1">
    <property type="entry name" value="GLUTATHIONE-REGULATED POTASSIUM-EFFLUX SYSTEM ANCILLARY PROTEIN KEFG"/>
    <property type="match status" value="1"/>
</dbReference>
<keyword evidence="4" id="KW-1185">Reference proteome</keyword>
<proteinExistence type="predicted"/>
<dbReference type="EC" id="1.6.99.-" evidence="3"/>
<reference evidence="3 4" key="1">
    <citation type="submission" date="2018-10" db="EMBL/GenBank/DDBJ databases">
        <title>Relationship between Morphology and Antimicrobial Activity in Streptomyces.</title>
        <authorList>
            <person name="Kang H.J."/>
            <person name="Kim S.B."/>
        </authorList>
    </citation>
    <scope>NUCLEOTIDE SEQUENCE [LARGE SCALE GENOMIC DNA]</scope>
    <source>
        <strain evidence="3 4">BH38</strain>
    </source>
</reference>
<sequence length="188" mass="21131">MEKPVTTNRTLVIVAHPNLTESRANANRLAEIKDLDNVTVHDLYATYPDGKIDVEREHQLLREHDTIVLQFPVYWYNVTSMLKTWFDAVLIHGFAFTFDGSPSALSGKKAWLAVTVGSTLETYATDGAARRPLDEYLAPVTQTLAFCQLDYQGFHAVYGMIFETSDETLALDAKEYRRLLANSETPVG</sequence>
<dbReference type="SUPFAM" id="SSF52218">
    <property type="entry name" value="Flavoproteins"/>
    <property type="match status" value="1"/>
</dbReference>
<dbReference type="OrthoDB" id="9798454at2"/>
<dbReference type="InterPro" id="IPR003680">
    <property type="entry name" value="Flavodoxin_fold"/>
</dbReference>